<gene>
    <name evidence="1" type="ORF">E2C01_064581</name>
</gene>
<dbReference type="AlphaFoldDB" id="A0A5B7HM86"/>
<keyword evidence="2" id="KW-1185">Reference proteome</keyword>
<evidence type="ECO:0000313" key="1">
    <source>
        <dbReference type="EMBL" id="MPC70337.1"/>
    </source>
</evidence>
<organism evidence="1 2">
    <name type="scientific">Portunus trituberculatus</name>
    <name type="common">Swimming crab</name>
    <name type="synonym">Neptunus trituberculatus</name>
    <dbReference type="NCBI Taxonomy" id="210409"/>
    <lineage>
        <taxon>Eukaryota</taxon>
        <taxon>Metazoa</taxon>
        <taxon>Ecdysozoa</taxon>
        <taxon>Arthropoda</taxon>
        <taxon>Crustacea</taxon>
        <taxon>Multicrustacea</taxon>
        <taxon>Malacostraca</taxon>
        <taxon>Eumalacostraca</taxon>
        <taxon>Eucarida</taxon>
        <taxon>Decapoda</taxon>
        <taxon>Pleocyemata</taxon>
        <taxon>Brachyura</taxon>
        <taxon>Eubrachyura</taxon>
        <taxon>Portunoidea</taxon>
        <taxon>Portunidae</taxon>
        <taxon>Portuninae</taxon>
        <taxon>Portunus</taxon>
    </lineage>
</organism>
<sequence length="70" mass="8057">MSHWKLEELHTNSLTDSSTVIVQEQIKVRRELDKASQEAEKEGDEEEPVRGLDIKVLENVSVVSKKVWKP</sequence>
<proteinExistence type="predicted"/>
<protein>
    <submittedName>
        <fullName evidence="1">Uncharacterized protein</fullName>
    </submittedName>
</protein>
<evidence type="ECO:0000313" key="2">
    <source>
        <dbReference type="Proteomes" id="UP000324222"/>
    </source>
</evidence>
<dbReference type="EMBL" id="VSRR010030960">
    <property type="protein sequence ID" value="MPC70337.1"/>
    <property type="molecule type" value="Genomic_DNA"/>
</dbReference>
<comment type="caution">
    <text evidence="1">The sequence shown here is derived from an EMBL/GenBank/DDBJ whole genome shotgun (WGS) entry which is preliminary data.</text>
</comment>
<reference evidence="1 2" key="1">
    <citation type="submission" date="2019-05" db="EMBL/GenBank/DDBJ databases">
        <title>Another draft genome of Portunus trituberculatus and its Hox gene families provides insights of decapod evolution.</title>
        <authorList>
            <person name="Jeong J.-H."/>
            <person name="Song I."/>
            <person name="Kim S."/>
            <person name="Choi T."/>
            <person name="Kim D."/>
            <person name="Ryu S."/>
            <person name="Kim W."/>
        </authorList>
    </citation>
    <scope>NUCLEOTIDE SEQUENCE [LARGE SCALE GENOMIC DNA]</scope>
    <source>
        <tissue evidence="1">Muscle</tissue>
    </source>
</reference>
<name>A0A5B7HM86_PORTR</name>
<accession>A0A5B7HM86</accession>
<dbReference type="Proteomes" id="UP000324222">
    <property type="component" value="Unassembled WGS sequence"/>
</dbReference>